<organism evidence="1 2">
    <name type="scientific">Myodes glareolus</name>
    <name type="common">Bank vole</name>
    <name type="synonym">Clethrionomys glareolus</name>
    <dbReference type="NCBI Taxonomy" id="447135"/>
    <lineage>
        <taxon>Eukaryota</taxon>
        <taxon>Metazoa</taxon>
        <taxon>Chordata</taxon>
        <taxon>Craniata</taxon>
        <taxon>Vertebrata</taxon>
        <taxon>Euteleostomi</taxon>
        <taxon>Mammalia</taxon>
        <taxon>Eutheria</taxon>
        <taxon>Euarchontoglires</taxon>
        <taxon>Glires</taxon>
        <taxon>Rodentia</taxon>
        <taxon>Myomorpha</taxon>
        <taxon>Muroidea</taxon>
        <taxon>Cricetidae</taxon>
        <taxon>Arvicolinae</taxon>
        <taxon>Myodes</taxon>
    </lineage>
</organism>
<gene>
    <name evidence="1" type="ORF">U0070_022738</name>
</gene>
<name>A0AAW0J7I0_MYOGA</name>
<sequence length="108" mass="12098">MKLEEAHTLLWSQLHGEMNKAQSVVRSGQCGDNGDRAGRRRVSTFRKQKERLGVEKTCKILLLPEETNRRHLGELKTLPGPAPFPKHLRRAEAFPTLIVGAALFKEGG</sequence>
<protein>
    <submittedName>
        <fullName evidence="1">Uncharacterized protein</fullName>
    </submittedName>
</protein>
<comment type="caution">
    <text evidence="1">The sequence shown here is derived from an EMBL/GenBank/DDBJ whole genome shotgun (WGS) entry which is preliminary data.</text>
</comment>
<reference evidence="1 2" key="1">
    <citation type="journal article" date="2023" name="bioRxiv">
        <title>Conserved and derived expression patterns and positive selection on dental genes reveal complex evolutionary context of ever-growing rodent molars.</title>
        <authorList>
            <person name="Calamari Z.T."/>
            <person name="Song A."/>
            <person name="Cohen E."/>
            <person name="Akter M."/>
            <person name="Roy R.D."/>
            <person name="Hallikas O."/>
            <person name="Christensen M.M."/>
            <person name="Li P."/>
            <person name="Marangoni P."/>
            <person name="Jernvall J."/>
            <person name="Klein O.D."/>
        </authorList>
    </citation>
    <scope>NUCLEOTIDE SEQUENCE [LARGE SCALE GENOMIC DNA]</scope>
    <source>
        <strain evidence="1">V071</strain>
    </source>
</reference>
<proteinExistence type="predicted"/>
<dbReference type="EMBL" id="JBBHLL010000056">
    <property type="protein sequence ID" value="KAK7822799.1"/>
    <property type="molecule type" value="Genomic_DNA"/>
</dbReference>
<dbReference type="AlphaFoldDB" id="A0AAW0J7I0"/>
<evidence type="ECO:0000313" key="2">
    <source>
        <dbReference type="Proteomes" id="UP001488838"/>
    </source>
</evidence>
<dbReference type="Proteomes" id="UP001488838">
    <property type="component" value="Unassembled WGS sequence"/>
</dbReference>
<accession>A0AAW0J7I0</accession>
<evidence type="ECO:0000313" key="1">
    <source>
        <dbReference type="EMBL" id="KAK7822799.1"/>
    </source>
</evidence>
<keyword evidence="2" id="KW-1185">Reference proteome</keyword>